<protein>
    <submittedName>
        <fullName evidence="2">Hemerythrin HHE cation binding domain-containing protein</fullName>
    </submittedName>
</protein>
<dbReference type="InterPro" id="IPR012312">
    <property type="entry name" value="Hemerythrin-like"/>
</dbReference>
<dbReference type="Proteomes" id="UP001362999">
    <property type="component" value="Unassembled WGS sequence"/>
</dbReference>
<dbReference type="Pfam" id="PF01814">
    <property type="entry name" value="Hemerythrin"/>
    <property type="match status" value="1"/>
</dbReference>
<dbReference type="CDD" id="cd12108">
    <property type="entry name" value="Hr-like"/>
    <property type="match status" value="1"/>
</dbReference>
<dbReference type="PANTHER" id="PTHR38048:SF1">
    <property type="entry name" value="HEMERYTHRIN-LIKE DOMAIN-CONTAINING PROTEIN"/>
    <property type="match status" value="1"/>
</dbReference>
<evidence type="ECO:0000313" key="3">
    <source>
        <dbReference type="Proteomes" id="UP001362999"/>
    </source>
</evidence>
<name>A0AAW0DY62_9AGAR</name>
<gene>
    <name evidence="2" type="ORF">R3P38DRAFT_2839490</name>
</gene>
<evidence type="ECO:0000259" key="1">
    <source>
        <dbReference type="Pfam" id="PF01814"/>
    </source>
</evidence>
<proteinExistence type="predicted"/>
<dbReference type="AlphaFoldDB" id="A0AAW0DY62"/>
<sequence>MAAAAYEERRWNRFGDTMNQFHSYFKQEFNTIYELADGTFSKRGMSLSLYLEKARQLNTHLTMHHTIEEKHIFPILAKKMPEFALETEHGHIESHKKIHDGLDELATLVYKFKKEPTTYSPTEMRACLDGFREVLFAHLDEEVSDLQGENMKKYWTLEELEAIPM</sequence>
<dbReference type="Gene3D" id="1.20.120.520">
    <property type="entry name" value="nmb1532 protein domain like"/>
    <property type="match status" value="1"/>
</dbReference>
<dbReference type="EMBL" id="JAWWNJ010000004">
    <property type="protein sequence ID" value="KAK7057131.1"/>
    <property type="molecule type" value="Genomic_DNA"/>
</dbReference>
<reference evidence="2 3" key="1">
    <citation type="journal article" date="2024" name="J Genomics">
        <title>Draft genome sequencing and assembly of Favolaschia claudopus CIRM-BRFM 2984 isolated from oak limbs.</title>
        <authorList>
            <person name="Navarro D."/>
            <person name="Drula E."/>
            <person name="Chaduli D."/>
            <person name="Cazenave R."/>
            <person name="Ahrendt S."/>
            <person name="Wang J."/>
            <person name="Lipzen A."/>
            <person name="Daum C."/>
            <person name="Barry K."/>
            <person name="Grigoriev I.V."/>
            <person name="Favel A."/>
            <person name="Rosso M.N."/>
            <person name="Martin F."/>
        </authorList>
    </citation>
    <scope>NUCLEOTIDE SEQUENCE [LARGE SCALE GENOMIC DNA]</scope>
    <source>
        <strain evidence="2 3">CIRM-BRFM 2984</strain>
    </source>
</reference>
<dbReference type="PANTHER" id="PTHR38048">
    <property type="entry name" value="EXPRESSED PROTEIN"/>
    <property type="match status" value="1"/>
</dbReference>
<keyword evidence="3" id="KW-1185">Reference proteome</keyword>
<dbReference type="InterPro" id="IPR053206">
    <property type="entry name" value="Dimeric_xanthone_biosynth"/>
</dbReference>
<accession>A0AAW0DY62</accession>
<organism evidence="2 3">
    <name type="scientific">Favolaschia claudopus</name>
    <dbReference type="NCBI Taxonomy" id="2862362"/>
    <lineage>
        <taxon>Eukaryota</taxon>
        <taxon>Fungi</taxon>
        <taxon>Dikarya</taxon>
        <taxon>Basidiomycota</taxon>
        <taxon>Agaricomycotina</taxon>
        <taxon>Agaricomycetes</taxon>
        <taxon>Agaricomycetidae</taxon>
        <taxon>Agaricales</taxon>
        <taxon>Marasmiineae</taxon>
        <taxon>Mycenaceae</taxon>
        <taxon>Favolaschia</taxon>
    </lineage>
</organism>
<evidence type="ECO:0000313" key="2">
    <source>
        <dbReference type="EMBL" id="KAK7057131.1"/>
    </source>
</evidence>
<feature type="domain" description="Hemerythrin-like" evidence="1">
    <location>
        <begin position="16"/>
        <end position="144"/>
    </location>
</feature>
<comment type="caution">
    <text evidence="2">The sequence shown here is derived from an EMBL/GenBank/DDBJ whole genome shotgun (WGS) entry which is preliminary data.</text>
</comment>